<reference evidence="4 5" key="1">
    <citation type="submission" date="2017-08" db="EMBL/GenBank/DDBJ databases">
        <title>Infants hospitalized years apart are colonized by the same room-sourced microbial strains.</title>
        <authorList>
            <person name="Brooks B."/>
            <person name="Olm M.R."/>
            <person name="Firek B.A."/>
            <person name="Baker R."/>
            <person name="Thomas B.C."/>
            <person name="Morowitz M.J."/>
            <person name="Banfield J.F."/>
        </authorList>
    </citation>
    <scope>NUCLEOTIDE SEQUENCE [LARGE SCALE GENOMIC DNA]</scope>
    <source>
        <strain evidence="4">S2_003_000_R2_14</strain>
    </source>
</reference>
<dbReference type="InterPro" id="IPR033880">
    <property type="entry name" value="SPFH_YdjI"/>
</dbReference>
<dbReference type="Pfam" id="PF13421">
    <property type="entry name" value="Band_7_1"/>
    <property type="match status" value="1"/>
</dbReference>
<dbReference type="AlphaFoldDB" id="A0A2W5T251"/>
<dbReference type="EMBL" id="QFQP01000022">
    <property type="protein sequence ID" value="PZR09142.1"/>
    <property type="molecule type" value="Genomic_DNA"/>
</dbReference>
<dbReference type="Proteomes" id="UP000249061">
    <property type="component" value="Unassembled WGS sequence"/>
</dbReference>
<evidence type="ECO:0000259" key="2">
    <source>
        <dbReference type="Pfam" id="PF09851"/>
    </source>
</evidence>
<feature type="region of interest" description="Disordered" evidence="1">
    <location>
        <begin position="295"/>
        <end position="321"/>
    </location>
</feature>
<dbReference type="PANTHER" id="PTHR37826">
    <property type="entry name" value="FLOTILLIN BAND_7_5 DOMAIN PROTEIN"/>
    <property type="match status" value="1"/>
</dbReference>
<evidence type="ECO:0000259" key="3">
    <source>
        <dbReference type="Pfam" id="PF13421"/>
    </source>
</evidence>
<feature type="domain" description="SPFH" evidence="3">
    <location>
        <begin position="28"/>
        <end position="233"/>
    </location>
</feature>
<dbReference type="InterPro" id="IPR018649">
    <property type="entry name" value="SHOCT"/>
</dbReference>
<dbReference type="CDD" id="cd03408">
    <property type="entry name" value="SPFH_like_u1"/>
    <property type="match status" value="1"/>
</dbReference>
<accession>A0A2W5T251</accession>
<evidence type="ECO:0000313" key="5">
    <source>
        <dbReference type="Proteomes" id="UP000249061"/>
    </source>
</evidence>
<name>A0A2W5T251_9BACT</name>
<comment type="caution">
    <text evidence="4">The sequence shown here is derived from an EMBL/GenBank/DDBJ whole genome shotgun (WGS) entry which is preliminary data.</text>
</comment>
<evidence type="ECO:0000313" key="4">
    <source>
        <dbReference type="EMBL" id="PZR09142.1"/>
    </source>
</evidence>
<dbReference type="PANTHER" id="PTHR37826:SF2">
    <property type="entry name" value="ZINC-RIBBON DOMAIN-CONTAINING PROTEIN"/>
    <property type="match status" value="1"/>
</dbReference>
<sequence length="355" mass="38660">MGIFDSLKSEAQRNFIARADEAKNQIVYKYPERNIRLLTQLTVQADEVALFVKDGQLVGKLGPGRHNLDTNNIPFLSSLLEKFTGGNLFVAEVYFVSTREHPQVKFGGPIGDVRDPETGLGIGTMVYGDFSLQVTNPEQLVVGMVGLRKADNEEFIGWFKSQVLKITRDRIAELCVKKKWPLLDVTSGAYTEEIETEVIAGLAPHTSSYGVSIVRFGNFTVSIKPEDEATLKKLSKDVAYSRLAGGFQQYAQGQAMLGAAEGMAKGGGEGSGSGNAMGGMGMGMGFGMAQMFMNQNQQQQHQQQNQQAQANAAQQNSGGGRSVMDRLKELSELKNAGLISEDEFNGKKADLMKQL</sequence>
<evidence type="ECO:0000256" key="1">
    <source>
        <dbReference type="SAM" id="MobiDB-lite"/>
    </source>
</evidence>
<protein>
    <submittedName>
        <fullName evidence="4">Antifreeze protein</fullName>
    </submittedName>
</protein>
<proteinExistence type="predicted"/>
<dbReference type="Pfam" id="PF09851">
    <property type="entry name" value="SHOCT"/>
    <property type="match status" value="1"/>
</dbReference>
<gene>
    <name evidence="4" type="ORF">DI536_23200</name>
</gene>
<feature type="compositionally biased region" description="Low complexity" evidence="1">
    <location>
        <begin position="295"/>
        <end position="316"/>
    </location>
</feature>
<feature type="domain" description="SHOCT" evidence="2">
    <location>
        <begin position="325"/>
        <end position="352"/>
    </location>
</feature>
<organism evidence="4 5">
    <name type="scientific">Archangium gephyra</name>
    <dbReference type="NCBI Taxonomy" id="48"/>
    <lineage>
        <taxon>Bacteria</taxon>
        <taxon>Pseudomonadati</taxon>
        <taxon>Myxococcota</taxon>
        <taxon>Myxococcia</taxon>
        <taxon>Myxococcales</taxon>
        <taxon>Cystobacterineae</taxon>
        <taxon>Archangiaceae</taxon>
        <taxon>Archangium</taxon>
    </lineage>
</organism>